<organism evidence="2 3">
    <name type="scientific">Lecanosticta acicola</name>
    <dbReference type="NCBI Taxonomy" id="111012"/>
    <lineage>
        <taxon>Eukaryota</taxon>
        <taxon>Fungi</taxon>
        <taxon>Dikarya</taxon>
        <taxon>Ascomycota</taxon>
        <taxon>Pezizomycotina</taxon>
        <taxon>Dothideomycetes</taxon>
        <taxon>Dothideomycetidae</taxon>
        <taxon>Mycosphaerellales</taxon>
        <taxon>Mycosphaerellaceae</taxon>
        <taxon>Lecanosticta</taxon>
    </lineage>
</organism>
<dbReference type="Proteomes" id="UP001296104">
    <property type="component" value="Unassembled WGS sequence"/>
</dbReference>
<feature type="compositionally biased region" description="Low complexity" evidence="1">
    <location>
        <begin position="248"/>
        <end position="259"/>
    </location>
</feature>
<feature type="compositionally biased region" description="Basic and acidic residues" evidence="1">
    <location>
        <begin position="302"/>
        <end position="314"/>
    </location>
</feature>
<protein>
    <submittedName>
        <fullName evidence="2">Uncharacterized protein</fullName>
    </submittedName>
</protein>
<feature type="compositionally biased region" description="Basic and acidic residues" evidence="1">
    <location>
        <begin position="198"/>
        <end position="219"/>
    </location>
</feature>
<feature type="region of interest" description="Disordered" evidence="1">
    <location>
        <begin position="1"/>
        <end position="54"/>
    </location>
</feature>
<feature type="compositionally biased region" description="Polar residues" evidence="1">
    <location>
        <begin position="133"/>
        <end position="154"/>
    </location>
</feature>
<sequence length="314" mass="33850">MAEEVAGASTESLFKAHKRRKVTRRRNVDEEWNEDSEGIQTNSAQGPEPSHDDGDEVLQIVRRPVAKKHGVAFASSGPTRKDADAGETALVPVQPGRVEEVITSDRFVKPTGKVVVEDKHLTAYVDSKLAELRSSTAAPTQDQDAGSTAATSNRPGAGLDPTGMTTEPSSGTSSNDIRKDQRRATIQNRQPKRRRQPARRDDTSLARDAMVDEIMRESEIPIYARTSTPANPPNPPSGPADDFDADEAAAQAFKAEFLANLQQRRRRKPPPPPPNSKAALQAAAASTGPKLGGSRSQRGKMKALEEAKHGAGKK</sequence>
<evidence type="ECO:0000313" key="3">
    <source>
        <dbReference type="Proteomes" id="UP001296104"/>
    </source>
</evidence>
<feature type="compositionally biased region" description="Basic residues" evidence="1">
    <location>
        <begin position="15"/>
        <end position="25"/>
    </location>
</feature>
<name>A0AAI9EDD4_9PEZI</name>
<feature type="compositionally biased region" description="Polar residues" evidence="1">
    <location>
        <begin position="163"/>
        <end position="175"/>
    </location>
</feature>
<evidence type="ECO:0000313" key="2">
    <source>
        <dbReference type="EMBL" id="CAK4032183.1"/>
    </source>
</evidence>
<keyword evidence="3" id="KW-1185">Reference proteome</keyword>
<feature type="region of interest" description="Disordered" evidence="1">
    <location>
        <begin position="130"/>
        <end position="314"/>
    </location>
</feature>
<reference evidence="2" key="1">
    <citation type="submission" date="2023-11" db="EMBL/GenBank/DDBJ databases">
        <authorList>
            <person name="Alioto T."/>
            <person name="Alioto T."/>
            <person name="Gomez Garrido J."/>
        </authorList>
    </citation>
    <scope>NUCLEOTIDE SEQUENCE</scope>
</reference>
<accession>A0AAI9EDD4</accession>
<dbReference type="EMBL" id="CAVMBE010000059">
    <property type="protein sequence ID" value="CAK4032183.1"/>
    <property type="molecule type" value="Genomic_DNA"/>
</dbReference>
<evidence type="ECO:0000256" key="1">
    <source>
        <dbReference type="SAM" id="MobiDB-lite"/>
    </source>
</evidence>
<dbReference type="AlphaFoldDB" id="A0AAI9EDD4"/>
<gene>
    <name evidence="2" type="ORF">LECACI_7A007341</name>
</gene>
<feature type="region of interest" description="Disordered" evidence="1">
    <location>
        <begin position="69"/>
        <end position="91"/>
    </location>
</feature>
<proteinExistence type="predicted"/>
<comment type="caution">
    <text evidence="2">The sequence shown here is derived from an EMBL/GenBank/DDBJ whole genome shotgun (WGS) entry which is preliminary data.</text>
</comment>